<evidence type="ECO:0008006" key="6">
    <source>
        <dbReference type="Google" id="ProtNLM"/>
    </source>
</evidence>
<evidence type="ECO:0000313" key="4">
    <source>
        <dbReference type="EMBL" id="KAI8037479.1"/>
    </source>
</evidence>
<feature type="binding site" evidence="3">
    <location>
        <position position="32"/>
    </location>
    <ligand>
        <name>Mg(2+)</name>
        <dbReference type="ChEBI" id="CHEBI:18420"/>
    </ligand>
</feature>
<dbReference type="PANTHER" id="PTHR19288:SF93">
    <property type="entry name" value="FI11325P-RELATED"/>
    <property type="match status" value="1"/>
</dbReference>
<keyword evidence="3" id="KW-0460">Magnesium</keyword>
<dbReference type="InterPro" id="IPR006357">
    <property type="entry name" value="HAD-SF_hydro_IIA"/>
</dbReference>
<feature type="active site" description="Proton donor" evidence="1">
    <location>
        <position position="32"/>
    </location>
</feature>
<accession>A0A9P9YI78</accession>
<evidence type="ECO:0000256" key="2">
    <source>
        <dbReference type="PIRSR" id="PIRSR000915-2"/>
    </source>
</evidence>
<dbReference type="InterPro" id="IPR036412">
    <property type="entry name" value="HAD-like_sf"/>
</dbReference>
<dbReference type="PIRSF" id="PIRSF000915">
    <property type="entry name" value="PGP-type_phosphatase"/>
    <property type="match status" value="1"/>
</dbReference>
<keyword evidence="3" id="KW-0479">Metal-binding</keyword>
<comment type="cofactor">
    <cofactor evidence="3">
        <name>Mg(2+)</name>
        <dbReference type="ChEBI" id="CHEBI:18420"/>
    </cofactor>
    <text evidence="3">Divalent metal ions. Mg(2+) is the most effective.</text>
</comment>
<dbReference type="Gene3D" id="3.40.50.1000">
    <property type="entry name" value="HAD superfamily/HAD-like"/>
    <property type="match status" value="2"/>
</dbReference>
<protein>
    <recommendedName>
        <fullName evidence="6">Glycerol-3-phosphate phosphatase</fullName>
    </recommendedName>
</protein>
<organism evidence="4 5">
    <name type="scientific">Drosophila gunungcola</name>
    <name type="common">fruit fly</name>
    <dbReference type="NCBI Taxonomy" id="103775"/>
    <lineage>
        <taxon>Eukaryota</taxon>
        <taxon>Metazoa</taxon>
        <taxon>Ecdysozoa</taxon>
        <taxon>Arthropoda</taxon>
        <taxon>Hexapoda</taxon>
        <taxon>Insecta</taxon>
        <taxon>Pterygota</taxon>
        <taxon>Neoptera</taxon>
        <taxon>Endopterygota</taxon>
        <taxon>Diptera</taxon>
        <taxon>Brachycera</taxon>
        <taxon>Muscomorpha</taxon>
        <taxon>Ephydroidea</taxon>
        <taxon>Drosophilidae</taxon>
        <taxon>Drosophila</taxon>
        <taxon>Sophophora</taxon>
    </lineage>
</organism>
<evidence type="ECO:0000256" key="3">
    <source>
        <dbReference type="PIRSR" id="PIRSR000915-3"/>
    </source>
</evidence>
<dbReference type="Proteomes" id="UP001059596">
    <property type="component" value="Unassembled WGS sequence"/>
</dbReference>
<dbReference type="EMBL" id="JAMKOV010000012">
    <property type="protein sequence ID" value="KAI8037479.1"/>
    <property type="molecule type" value="Genomic_DNA"/>
</dbReference>
<dbReference type="SUPFAM" id="SSF56784">
    <property type="entry name" value="HAD-like"/>
    <property type="match status" value="1"/>
</dbReference>
<sequence>MFKRSLSQLDKLPKSQVAEWLGGIDTIICSTDGVLWQENNPIEGSMEAFNAFTAKGKRSLMVTNDCCLTSSDLIQKAKCLGFKAQDQDILSSAGSISSYLIDRKFKKKVLVLGGNGICKELQKAGFCSVVNVQRPDGRNRFDFVMNLVLDPDVGAVLVGRDDSLESNQLIAACNYLQDPKVLFLATCTDGFLAYGKRRIPDAGTVAAAIQVIVNRMPTILGKPNPRILGKLLESGEIKPERTLVIGNS</sequence>
<dbReference type="InterPro" id="IPR023214">
    <property type="entry name" value="HAD_sf"/>
</dbReference>
<evidence type="ECO:0000313" key="5">
    <source>
        <dbReference type="Proteomes" id="UP001059596"/>
    </source>
</evidence>
<comment type="caution">
    <text evidence="4">The sequence shown here is derived from an EMBL/GenBank/DDBJ whole genome shotgun (WGS) entry which is preliminary data.</text>
</comment>
<keyword evidence="5" id="KW-1185">Reference proteome</keyword>
<dbReference type="GO" id="GO:0046872">
    <property type="term" value="F:metal ion binding"/>
    <property type="evidence" value="ECO:0007669"/>
    <property type="project" value="UniProtKB-KW"/>
</dbReference>
<proteinExistence type="predicted"/>
<dbReference type="GO" id="GO:0005737">
    <property type="term" value="C:cytoplasm"/>
    <property type="evidence" value="ECO:0007669"/>
    <property type="project" value="TreeGrafter"/>
</dbReference>
<dbReference type="PANTHER" id="PTHR19288">
    <property type="entry name" value="4-NITROPHENYLPHOSPHATASE-RELATED"/>
    <property type="match status" value="1"/>
</dbReference>
<feature type="binding site" evidence="2">
    <location>
        <position position="222"/>
    </location>
    <ligand>
        <name>substrate</name>
    </ligand>
</feature>
<reference evidence="4" key="1">
    <citation type="journal article" date="2023" name="Genome Biol. Evol.">
        <title>Long-read-based Genome Assembly of Drosophila gunungcola Reveals Fewer Chemosensory Genes in Flower-breeding Species.</title>
        <authorList>
            <person name="Negi A."/>
            <person name="Liao B.Y."/>
            <person name="Yeh S.D."/>
        </authorList>
    </citation>
    <scope>NUCLEOTIDE SEQUENCE</scope>
    <source>
        <strain evidence="4">Sukarami</strain>
    </source>
</reference>
<gene>
    <name evidence="4" type="ORF">M5D96_009631</name>
</gene>
<name>A0A9P9YI78_9MUSC</name>
<dbReference type="GO" id="GO:0016791">
    <property type="term" value="F:phosphatase activity"/>
    <property type="evidence" value="ECO:0007669"/>
    <property type="project" value="TreeGrafter"/>
</dbReference>
<dbReference type="Pfam" id="PF13344">
    <property type="entry name" value="Hydrolase_6"/>
    <property type="match status" value="1"/>
</dbReference>
<evidence type="ECO:0000256" key="1">
    <source>
        <dbReference type="PIRSR" id="PIRSR000915-1"/>
    </source>
</evidence>
<dbReference type="AlphaFoldDB" id="A0A9P9YI78"/>